<proteinExistence type="predicted"/>
<evidence type="ECO:0000313" key="3">
    <source>
        <dbReference type="Proteomes" id="UP001515480"/>
    </source>
</evidence>
<evidence type="ECO:0000256" key="1">
    <source>
        <dbReference type="SAM" id="MobiDB-lite"/>
    </source>
</evidence>
<feature type="region of interest" description="Disordered" evidence="1">
    <location>
        <begin position="170"/>
        <end position="245"/>
    </location>
</feature>
<comment type="caution">
    <text evidence="2">The sequence shown here is derived from an EMBL/GenBank/DDBJ whole genome shotgun (WGS) entry which is preliminary data.</text>
</comment>
<dbReference type="EMBL" id="JBGBPQ010000004">
    <property type="protein sequence ID" value="KAL1526031.1"/>
    <property type="molecule type" value="Genomic_DNA"/>
</dbReference>
<name>A0AB34JYP4_PRYPA</name>
<accession>A0AB34JYP4</accession>
<feature type="compositionally biased region" description="Polar residues" evidence="1">
    <location>
        <begin position="170"/>
        <end position="185"/>
    </location>
</feature>
<dbReference type="AlphaFoldDB" id="A0AB34JYP4"/>
<feature type="region of interest" description="Disordered" evidence="1">
    <location>
        <begin position="78"/>
        <end position="100"/>
    </location>
</feature>
<reference evidence="2 3" key="1">
    <citation type="journal article" date="2024" name="Science">
        <title>Giant polyketide synthase enzymes in the biosynthesis of giant marine polyether toxins.</title>
        <authorList>
            <person name="Fallon T.R."/>
            <person name="Shende V.V."/>
            <person name="Wierzbicki I.H."/>
            <person name="Pendleton A.L."/>
            <person name="Watervoot N.F."/>
            <person name="Auber R.P."/>
            <person name="Gonzalez D.J."/>
            <person name="Wisecaver J.H."/>
            <person name="Moore B.S."/>
        </authorList>
    </citation>
    <scope>NUCLEOTIDE SEQUENCE [LARGE SCALE GENOMIC DNA]</scope>
    <source>
        <strain evidence="2 3">12B1</strain>
    </source>
</reference>
<keyword evidence="3" id="KW-1185">Reference proteome</keyword>
<organism evidence="2 3">
    <name type="scientific">Prymnesium parvum</name>
    <name type="common">Toxic golden alga</name>
    <dbReference type="NCBI Taxonomy" id="97485"/>
    <lineage>
        <taxon>Eukaryota</taxon>
        <taxon>Haptista</taxon>
        <taxon>Haptophyta</taxon>
        <taxon>Prymnesiophyceae</taxon>
        <taxon>Prymnesiales</taxon>
        <taxon>Prymnesiaceae</taxon>
        <taxon>Prymnesium</taxon>
    </lineage>
</organism>
<protein>
    <submittedName>
        <fullName evidence="2">Uncharacterized protein</fullName>
    </submittedName>
</protein>
<gene>
    <name evidence="2" type="ORF">AB1Y20_020852</name>
</gene>
<sequence length="367" mass="39203">MSKPKGRKRSNYGVSIYQEAPVVVQRKRKATEISIVENGVRIFGKGNTIGGAPEQAAFEQSASNPLWYNQNNMAPQPMDNRALPSQSTEGQAGYPMRRTRSHQRQMLEGYELRPTASGLSEALMMDGDYMLQHSRSQMSQLSEDASLPFRPTISGLEEVLGREFELPRDTSSLRTTRQLSNSLQFPTAAAAGTEEESRHATQRSGQPNPPMRRVRSRGGLDSSLGAGAPLQKSSSGLSGSLAVPADDDNMRITRARAHAGSNGSAEGSFHNGLPLMHSVSNMSSILANLIADEAPAAAELAGLREGGFRDGSFGSFRLTRSRTADSSNGMSRSVSGILNNLLAGDAESDNIVSELMAACGSGRATGL</sequence>
<evidence type="ECO:0000313" key="2">
    <source>
        <dbReference type="EMBL" id="KAL1526031.1"/>
    </source>
</evidence>
<dbReference type="Proteomes" id="UP001515480">
    <property type="component" value="Unassembled WGS sequence"/>
</dbReference>